<dbReference type="InterPro" id="IPR036864">
    <property type="entry name" value="Zn2-C6_fun-type_DNA-bd_sf"/>
</dbReference>
<evidence type="ECO:0000256" key="5">
    <source>
        <dbReference type="ARBA" id="ARBA00023163"/>
    </source>
</evidence>
<name>C0NS57_AJECG</name>
<dbReference type="GO" id="GO:0003677">
    <property type="term" value="F:DNA binding"/>
    <property type="evidence" value="ECO:0007669"/>
    <property type="project" value="UniProtKB-KW"/>
</dbReference>
<evidence type="ECO:0000313" key="8">
    <source>
        <dbReference type="EMBL" id="EEH05723.1"/>
    </source>
</evidence>
<dbReference type="HOGENOM" id="CLU_044368_0_0_1"/>
<dbReference type="PANTHER" id="PTHR47660">
    <property type="entry name" value="TRANSCRIPTION FACTOR WITH C2H2 AND ZN(2)-CYS(6) DNA BINDING DOMAIN (EUROFUNG)-RELATED-RELATED"/>
    <property type="match status" value="1"/>
</dbReference>
<protein>
    <recommendedName>
        <fullName evidence="7">Zn(2)-C6 fungal-type domain-containing protein</fullName>
    </recommendedName>
</protein>
<dbReference type="EMBL" id="GG663370">
    <property type="protein sequence ID" value="EEH05723.1"/>
    <property type="molecule type" value="Genomic_DNA"/>
</dbReference>
<dbReference type="RefSeq" id="XP_045286204.1">
    <property type="nucleotide sequence ID" value="XM_045433036.1"/>
</dbReference>
<dbReference type="PANTHER" id="PTHR47660:SF3">
    <property type="entry name" value="FINGER DOMAIN PROTEIN, PUTATIVE (AFU_ORTHOLOGUE AFUA_4G03310)-RELATED"/>
    <property type="match status" value="1"/>
</dbReference>
<dbReference type="SUPFAM" id="SSF57701">
    <property type="entry name" value="Zn2/Cys6 DNA-binding domain"/>
    <property type="match status" value="1"/>
</dbReference>
<reference evidence="8" key="1">
    <citation type="submission" date="2009-02" db="EMBL/GenBank/DDBJ databases">
        <title>The Genome Sequence of Ajellomyces capsulatus strain G186AR.</title>
        <authorList>
            <consortium name="The Broad Institute Genome Sequencing Platform"/>
            <person name="Champion M."/>
            <person name="Cuomo C."/>
            <person name="Ma L.-J."/>
            <person name="Henn M.R."/>
            <person name="Sil A."/>
            <person name="Goldman B."/>
            <person name="Young S.K."/>
            <person name="Kodira C.D."/>
            <person name="Zeng Q."/>
            <person name="Koehrsen M."/>
            <person name="Alvarado L."/>
            <person name="Berlin A."/>
            <person name="Borenstein D."/>
            <person name="Chen Z."/>
            <person name="Engels R."/>
            <person name="Freedman E."/>
            <person name="Gellesch M."/>
            <person name="Goldberg J."/>
            <person name="Griggs A."/>
            <person name="Gujja S."/>
            <person name="Heiman D."/>
            <person name="Hepburn T."/>
            <person name="Howarth C."/>
            <person name="Jen D."/>
            <person name="Larson L."/>
            <person name="Lewis B."/>
            <person name="Mehta T."/>
            <person name="Park D."/>
            <person name="Pearson M."/>
            <person name="Roberts A."/>
            <person name="Saif S."/>
            <person name="Shea T."/>
            <person name="Shenoy N."/>
            <person name="Sisk P."/>
            <person name="Stolte C."/>
            <person name="Sykes S."/>
            <person name="Walk T."/>
            <person name="White J."/>
            <person name="Yandava C."/>
            <person name="Klein B."/>
            <person name="McEwen J.G."/>
            <person name="Puccia R."/>
            <person name="Goldman G.H."/>
            <person name="Felipe M.S."/>
            <person name="Nino-Vega G."/>
            <person name="San-Blas G."/>
            <person name="Taylor J."/>
            <person name="Mendoza L."/>
            <person name="Galagan J."/>
            <person name="Nusbaum C."/>
            <person name="Birren B."/>
        </authorList>
    </citation>
    <scope>NUCLEOTIDE SEQUENCE</scope>
    <source>
        <strain evidence="8">G186AR</strain>
    </source>
</reference>
<dbReference type="SMART" id="SM00066">
    <property type="entry name" value="GAL4"/>
    <property type="match status" value="1"/>
</dbReference>
<dbReference type="GO" id="GO:0000981">
    <property type="term" value="F:DNA-binding transcription factor activity, RNA polymerase II-specific"/>
    <property type="evidence" value="ECO:0007669"/>
    <property type="project" value="InterPro"/>
</dbReference>
<sequence>MKDAEGLECVKCKFKFTQRSSLVRHTRKCVDGQFQSIRQKACRECSAAKTRCDLRRPTCSRCSLRSTICRYPTSPRGLETGVGNHGLPQEGNQRYSNLPQGNATFELEPLGAGLSPDAEFSAPENQGLDLNSLLPPDLGVLDNELTYPFGGINDLDTLDYNYALIKNMPGPSRDEPIQIWDSAPSSSALGAARHSVQFILRVSLTWPRMMAKGTQLPPIIHPRQLSNGNIPLPLANCFSLAKMWDGQCRGGAGIVEQTVRREVQEIASLKFRSFDEGELIAAVQALTIYTLILLFPRNEQMTVSLLDDKLVKHLKTIMHYVLSTGMVIEEEINRTRPLWDCWISVTCKRRAVLGLYSIYWAYSAYHGMQGFDCSELNHIPAPAPKYLWQATTKEQWESLYNRWLAQWDGPYYRQGELFTITPGVRMDKRAELWFEEVDEFGMLFATSIKTFERGPEFTGSPDDP</sequence>
<dbReference type="GO" id="GO:0008270">
    <property type="term" value="F:zinc ion binding"/>
    <property type="evidence" value="ECO:0007669"/>
    <property type="project" value="InterPro"/>
</dbReference>
<dbReference type="STRING" id="447093.C0NS57"/>
<keyword evidence="6" id="KW-0539">Nucleus</keyword>
<keyword evidence="2" id="KW-0862">Zinc</keyword>
<dbReference type="PROSITE" id="PS50048">
    <property type="entry name" value="ZN2_CY6_FUNGAL_2"/>
    <property type="match status" value="1"/>
</dbReference>
<feature type="domain" description="Zn(2)-C6 fungal-type" evidence="7">
    <location>
        <begin position="41"/>
        <end position="71"/>
    </location>
</feature>
<organism evidence="8 9">
    <name type="scientific">Ajellomyces capsulatus (strain G186AR / H82 / ATCC MYA-2454 / RMSCC 2432)</name>
    <name type="common">Darling's disease fungus</name>
    <name type="synonym">Histoplasma capsulatum</name>
    <dbReference type="NCBI Taxonomy" id="447093"/>
    <lineage>
        <taxon>Eukaryota</taxon>
        <taxon>Fungi</taxon>
        <taxon>Dikarya</taxon>
        <taxon>Ascomycota</taxon>
        <taxon>Pezizomycotina</taxon>
        <taxon>Eurotiomycetes</taxon>
        <taxon>Eurotiomycetidae</taxon>
        <taxon>Onygenales</taxon>
        <taxon>Ajellomycetaceae</taxon>
        <taxon>Histoplasma</taxon>
    </lineage>
</organism>
<dbReference type="GeneID" id="69039003"/>
<evidence type="ECO:0000256" key="3">
    <source>
        <dbReference type="ARBA" id="ARBA00023015"/>
    </source>
</evidence>
<gene>
    <name evidence="8" type="ORF">HCBG_05987</name>
</gene>
<keyword evidence="9" id="KW-1185">Reference proteome</keyword>
<dbReference type="PROSITE" id="PS00463">
    <property type="entry name" value="ZN2_CY6_FUNGAL_1"/>
    <property type="match status" value="1"/>
</dbReference>
<accession>C0NS57</accession>
<dbReference type="InterPro" id="IPR001138">
    <property type="entry name" value="Zn2Cys6_DnaBD"/>
</dbReference>
<keyword evidence="1" id="KW-0479">Metal-binding</keyword>
<dbReference type="CDD" id="cd00067">
    <property type="entry name" value="GAL4"/>
    <property type="match status" value="1"/>
</dbReference>
<dbReference type="Proteomes" id="UP000001631">
    <property type="component" value="Unassembled WGS sequence"/>
</dbReference>
<dbReference type="VEuPathDB" id="FungiDB:I7I50_06269"/>
<evidence type="ECO:0000256" key="6">
    <source>
        <dbReference type="ARBA" id="ARBA00023242"/>
    </source>
</evidence>
<dbReference type="Pfam" id="PF00172">
    <property type="entry name" value="Zn_clus"/>
    <property type="match status" value="1"/>
</dbReference>
<proteinExistence type="predicted"/>
<evidence type="ECO:0000256" key="4">
    <source>
        <dbReference type="ARBA" id="ARBA00023125"/>
    </source>
</evidence>
<evidence type="ECO:0000313" key="9">
    <source>
        <dbReference type="Proteomes" id="UP000001631"/>
    </source>
</evidence>
<dbReference type="Gene3D" id="4.10.240.10">
    <property type="entry name" value="Zn(2)-C6 fungal-type DNA-binding domain"/>
    <property type="match status" value="1"/>
</dbReference>
<evidence type="ECO:0000256" key="1">
    <source>
        <dbReference type="ARBA" id="ARBA00022723"/>
    </source>
</evidence>
<dbReference type="AlphaFoldDB" id="C0NS57"/>
<evidence type="ECO:0000256" key="2">
    <source>
        <dbReference type="ARBA" id="ARBA00022833"/>
    </source>
</evidence>
<keyword evidence="5" id="KW-0804">Transcription</keyword>
<dbReference type="InParanoid" id="C0NS57"/>
<evidence type="ECO:0000259" key="7">
    <source>
        <dbReference type="PROSITE" id="PS50048"/>
    </source>
</evidence>
<keyword evidence="4" id="KW-0238">DNA-binding</keyword>
<keyword evidence="3" id="KW-0805">Transcription regulation</keyword>